<evidence type="ECO:0000256" key="14">
    <source>
        <dbReference type="SAM" id="SignalP"/>
    </source>
</evidence>
<dbReference type="GO" id="GO:0005975">
    <property type="term" value="P:carbohydrate metabolic process"/>
    <property type="evidence" value="ECO:0007669"/>
    <property type="project" value="InterPro"/>
</dbReference>
<dbReference type="EMBL" id="JAGSXJ010000006">
    <property type="protein sequence ID" value="KAH6690430.1"/>
    <property type="molecule type" value="Genomic_DNA"/>
</dbReference>
<evidence type="ECO:0000256" key="10">
    <source>
        <dbReference type="ARBA" id="ARBA00023295"/>
    </source>
</evidence>
<protein>
    <recommendedName>
        <fullName evidence="3">chitinase</fullName>
        <ecNumber evidence="3">3.2.1.14</ecNumber>
    </recommendedName>
</protein>
<dbReference type="AlphaFoldDB" id="A0A9P9ACC8"/>
<dbReference type="Proteomes" id="UP000770015">
    <property type="component" value="Unassembled WGS sequence"/>
</dbReference>
<evidence type="ECO:0000313" key="16">
    <source>
        <dbReference type="EMBL" id="KAH6690430.1"/>
    </source>
</evidence>
<comment type="catalytic activity">
    <reaction evidence="1">
        <text>Random endo-hydrolysis of N-acetyl-beta-D-glucosaminide (1-&gt;4)-beta-linkages in chitin and chitodextrins.</text>
        <dbReference type="EC" id="3.2.1.14"/>
    </reaction>
</comment>
<evidence type="ECO:0000256" key="7">
    <source>
        <dbReference type="ARBA" id="ARBA00022801"/>
    </source>
</evidence>
<keyword evidence="11" id="KW-0961">Cell wall biogenesis/degradation</keyword>
<keyword evidence="9" id="KW-0325">Glycoprotein</keyword>
<dbReference type="InterPro" id="IPR000757">
    <property type="entry name" value="Beta-glucanase-like"/>
</dbReference>
<comment type="function">
    <text evidence="13">Dual chitinase/transglycosylase that plays a role in cell wall architecture. Chitinase and transglycosylase activities are coupled. Required for the polysaccharide cross-linking at the septa and the cell wall. More specifically, transfers chitin to 1,6-beta-glucan in the cell wall.</text>
</comment>
<evidence type="ECO:0000256" key="11">
    <source>
        <dbReference type="ARBA" id="ARBA00023316"/>
    </source>
</evidence>
<keyword evidence="7 16" id="KW-0378">Hydrolase</keyword>
<dbReference type="PANTHER" id="PTHR10963:SF68">
    <property type="entry name" value="GLYCOSIDASE CRH1-RELATED"/>
    <property type="match status" value="1"/>
</dbReference>
<feature type="chain" id="PRO_5040113790" description="chitinase" evidence="14">
    <location>
        <begin position="22"/>
        <end position="369"/>
    </location>
</feature>
<keyword evidence="17" id="KW-1185">Reference proteome</keyword>
<proteinExistence type="inferred from homology"/>
<keyword evidence="5" id="KW-0808">Transferase</keyword>
<dbReference type="GO" id="GO:0031505">
    <property type="term" value="P:fungal-type cell wall organization"/>
    <property type="evidence" value="ECO:0007669"/>
    <property type="project" value="TreeGrafter"/>
</dbReference>
<accession>A0A9P9ACC8</accession>
<dbReference type="InterPro" id="IPR013320">
    <property type="entry name" value="ConA-like_dom_sf"/>
</dbReference>
<comment type="subcellular location">
    <subcellularLocation>
        <location evidence="2">Membrane</location>
    </subcellularLocation>
</comment>
<evidence type="ECO:0000256" key="12">
    <source>
        <dbReference type="ARBA" id="ARBA00038074"/>
    </source>
</evidence>
<evidence type="ECO:0000256" key="4">
    <source>
        <dbReference type="ARBA" id="ARBA00022676"/>
    </source>
</evidence>
<dbReference type="GO" id="GO:0016020">
    <property type="term" value="C:membrane"/>
    <property type="evidence" value="ECO:0007669"/>
    <property type="project" value="UniProtKB-SubCell"/>
</dbReference>
<evidence type="ECO:0000256" key="13">
    <source>
        <dbReference type="ARBA" id="ARBA00093308"/>
    </source>
</evidence>
<reference evidence="16" key="1">
    <citation type="journal article" date="2021" name="Nat. Commun.">
        <title>Genetic determinants of endophytism in the Arabidopsis root mycobiome.</title>
        <authorList>
            <person name="Mesny F."/>
            <person name="Miyauchi S."/>
            <person name="Thiergart T."/>
            <person name="Pickel B."/>
            <person name="Atanasova L."/>
            <person name="Karlsson M."/>
            <person name="Huettel B."/>
            <person name="Barry K.W."/>
            <person name="Haridas S."/>
            <person name="Chen C."/>
            <person name="Bauer D."/>
            <person name="Andreopoulos W."/>
            <person name="Pangilinan J."/>
            <person name="LaButti K."/>
            <person name="Riley R."/>
            <person name="Lipzen A."/>
            <person name="Clum A."/>
            <person name="Drula E."/>
            <person name="Henrissat B."/>
            <person name="Kohler A."/>
            <person name="Grigoriev I.V."/>
            <person name="Martin F.M."/>
            <person name="Hacquard S."/>
        </authorList>
    </citation>
    <scope>NUCLEOTIDE SEQUENCE</scope>
    <source>
        <strain evidence="16">MPI-SDFR-AT-0117</strain>
    </source>
</reference>
<evidence type="ECO:0000256" key="8">
    <source>
        <dbReference type="ARBA" id="ARBA00023136"/>
    </source>
</evidence>
<keyword evidence="6 14" id="KW-0732">Signal</keyword>
<dbReference type="InterPro" id="IPR050546">
    <property type="entry name" value="Glycosyl_Hydrlase_16"/>
</dbReference>
<feature type="signal peptide" evidence="14">
    <location>
        <begin position="1"/>
        <end position="21"/>
    </location>
</feature>
<dbReference type="Pfam" id="PF00722">
    <property type="entry name" value="Glyco_hydro_16"/>
    <property type="match status" value="1"/>
</dbReference>
<dbReference type="GO" id="GO:0016757">
    <property type="term" value="F:glycosyltransferase activity"/>
    <property type="evidence" value="ECO:0007669"/>
    <property type="project" value="UniProtKB-KW"/>
</dbReference>
<feature type="domain" description="GH16" evidence="15">
    <location>
        <begin position="30"/>
        <end position="229"/>
    </location>
</feature>
<dbReference type="GO" id="GO:0009277">
    <property type="term" value="C:fungal-type cell wall"/>
    <property type="evidence" value="ECO:0007669"/>
    <property type="project" value="TreeGrafter"/>
</dbReference>
<dbReference type="GO" id="GO:0008843">
    <property type="term" value="F:endochitinase activity"/>
    <property type="evidence" value="ECO:0007669"/>
    <property type="project" value="UniProtKB-EC"/>
</dbReference>
<dbReference type="OrthoDB" id="4781at2759"/>
<comment type="caution">
    <text evidence="16">The sequence shown here is derived from an EMBL/GenBank/DDBJ whole genome shotgun (WGS) entry which is preliminary data.</text>
</comment>
<evidence type="ECO:0000256" key="6">
    <source>
        <dbReference type="ARBA" id="ARBA00022729"/>
    </source>
</evidence>
<sequence>MMFSTARLAAVAAALTSTVTAQTWTQCNPLHTTCDPNPALGMAIDVDFRKGQVNSFVEAGSPQYGTDGATFTVAASGQAPQLISVFYIMFGRVEITMKAATGAGIVSSLVLQSDTLDEIDFEWLGADPHEVQSNYFGKGQVTDYNRGQFHAMDKNNQEEFLTYIFDWTKDRTEFYVDGVLVRTLTFAEADDNQYPQSPMQVKFGAWSGGDPANAPGTIAWAKGPTNFANGPFHMVVRDVKVTDYSTGKEYVYSDTSGSWQSIKAVDGEVNANEGNLDQPRATATAAAADNNVPAPTIPAGGIGTDEATAQQTGWPWDSADRPAGGSVPDGWRITDEGKLIPIGAGAVLRPSTPLLLLVPFLLGAALLRL</sequence>
<dbReference type="PROSITE" id="PS51762">
    <property type="entry name" value="GH16_2"/>
    <property type="match status" value="1"/>
</dbReference>
<dbReference type="CDD" id="cd02183">
    <property type="entry name" value="GH16_fungal_CRH1_transglycosylase"/>
    <property type="match status" value="1"/>
</dbReference>
<comment type="similarity">
    <text evidence="12">Belongs to the glycosyl hydrolase 16 family. CRH1 subfamily.</text>
</comment>
<keyword evidence="8" id="KW-0472">Membrane</keyword>
<evidence type="ECO:0000256" key="2">
    <source>
        <dbReference type="ARBA" id="ARBA00004370"/>
    </source>
</evidence>
<evidence type="ECO:0000256" key="9">
    <source>
        <dbReference type="ARBA" id="ARBA00023180"/>
    </source>
</evidence>
<name>A0A9P9ACC8_9PEZI</name>
<dbReference type="EC" id="3.2.1.14" evidence="3"/>
<organism evidence="16 17">
    <name type="scientific">Plectosphaerella plurivora</name>
    <dbReference type="NCBI Taxonomy" id="936078"/>
    <lineage>
        <taxon>Eukaryota</taxon>
        <taxon>Fungi</taxon>
        <taxon>Dikarya</taxon>
        <taxon>Ascomycota</taxon>
        <taxon>Pezizomycotina</taxon>
        <taxon>Sordariomycetes</taxon>
        <taxon>Hypocreomycetidae</taxon>
        <taxon>Glomerellales</taxon>
        <taxon>Plectosphaerellaceae</taxon>
        <taxon>Plectosphaerella</taxon>
    </lineage>
</organism>
<keyword evidence="10" id="KW-0326">Glycosidase</keyword>
<dbReference type="Gene3D" id="2.60.120.200">
    <property type="match status" value="1"/>
</dbReference>
<evidence type="ECO:0000256" key="3">
    <source>
        <dbReference type="ARBA" id="ARBA00012729"/>
    </source>
</evidence>
<evidence type="ECO:0000256" key="1">
    <source>
        <dbReference type="ARBA" id="ARBA00000822"/>
    </source>
</evidence>
<dbReference type="PANTHER" id="PTHR10963">
    <property type="entry name" value="GLYCOSYL HYDROLASE-RELATED"/>
    <property type="match status" value="1"/>
</dbReference>
<dbReference type="SUPFAM" id="SSF49899">
    <property type="entry name" value="Concanavalin A-like lectins/glucanases"/>
    <property type="match status" value="1"/>
</dbReference>
<gene>
    <name evidence="16" type="ORF">F5X68DRAFT_274376</name>
</gene>
<evidence type="ECO:0000256" key="5">
    <source>
        <dbReference type="ARBA" id="ARBA00022679"/>
    </source>
</evidence>
<dbReference type="FunFam" id="2.60.120.200:FF:000152">
    <property type="entry name" value="Cell wall glucanase"/>
    <property type="match status" value="1"/>
</dbReference>
<evidence type="ECO:0000313" key="17">
    <source>
        <dbReference type="Proteomes" id="UP000770015"/>
    </source>
</evidence>
<keyword evidence="4" id="KW-0328">Glycosyltransferase</keyword>
<evidence type="ECO:0000259" key="15">
    <source>
        <dbReference type="PROSITE" id="PS51762"/>
    </source>
</evidence>